<reference evidence="1 2" key="1">
    <citation type="journal article" date="2019" name="Commun. Biol.">
        <title>The bagworm genome reveals a unique fibroin gene that provides high tensile strength.</title>
        <authorList>
            <person name="Kono N."/>
            <person name="Nakamura H."/>
            <person name="Ohtoshi R."/>
            <person name="Tomita M."/>
            <person name="Numata K."/>
            <person name="Arakawa K."/>
        </authorList>
    </citation>
    <scope>NUCLEOTIDE SEQUENCE [LARGE SCALE GENOMIC DNA]</scope>
</reference>
<evidence type="ECO:0000313" key="2">
    <source>
        <dbReference type="Proteomes" id="UP000299102"/>
    </source>
</evidence>
<evidence type="ECO:0000313" key="1">
    <source>
        <dbReference type="EMBL" id="GBP66105.1"/>
    </source>
</evidence>
<name>A0A4C1XVD1_EUMVA</name>
<proteinExistence type="predicted"/>
<sequence length="145" mass="16358">MGWKLCRTKTYTDRRATAGLTARRVRGAHVCLKIPIRPAFPCERDGEGGENLLWAVHAPEHTGVSDSHRLKPPEQQRESAMARAERYYAHLFKAAVRGMEMPSARDCPMGALRVTPRHRRSRETYSTDCKFRGDSGAGAHRIDDL</sequence>
<comment type="caution">
    <text evidence="1">The sequence shown here is derived from an EMBL/GenBank/DDBJ whole genome shotgun (WGS) entry which is preliminary data.</text>
</comment>
<dbReference type="AlphaFoldDB" id="A0A4C1XVD1"/>
<protein>
    <submittedName>
        <fullName evidence="1">Uncharacterized protein</fullName>
    </submittedName>
</protein>
<dbReference type="Proteomes" id="UP000299102">
    <property type="component" value="Unassembled WGS sequence"/>
</dbReference>
<gene>
    <name evidence="1" type="ORF">EVAR_37567_1</name>
</gene>
<organism evidence="1 2">
    <name type="scientific">Eumeta variegata</name>
    <name type="common">Bagworm moth</name>
    <name type="synonym">Eumeta japonica</name>
    <dbReference type="NCBI Taxonomy" id="151549"/>
    <lineage>
        <taxon>Eukaryota</taxon>
        <taxon>Metazoa</taxon>
        <taxon>Ecdysozoa</taxon>
        <taxon>Arthropoda</taxon>
        <taxon>Hexapoda</taxon>
        <taxon>Insecta</taxon>
        <taxon>Pterygota</taxon>
        <taxon>Neoptera</taxon>
        <taxon>Endopterygota</taxon>
        <taxon>Lepidoptera</taxon>
        <taxon>Glossata</taxon>
        <taxon>Ditrysia</taxon>
        <taxon>Tineoidea</taxon>
        <taxon>Psychidae</taxon>
        <taxon>Oiketicinae</taxon>
        <taxon>Eumeta</taxon>
    </lineage>
</organism>
<keyword evidence="2" id="KW-1185">Reference proteome</keyword>
<dbReference type="EMBL" id="BGZK01000947">
    <property type="protein sequence ID" value="GBP66105.1"/>
    <property type="molecule type" value="Genomic_DNA"/>
</dbReference>
<accession>A0A4C1XVD1</accession>